<gene>
    <name evidence="5" type="ORF">MNBD_GAMMA21-2660</name>
</gene>
<accession>A0A3B1AQ18</accession>
<feature type="domain" description="Thioredoxin" evidence="4">
    <location>
        <begin position="46"/>
        <end position="213"/>
    </location>
</feature>
<feature type="transmembrane region" description="Helical" evidence="3">
    <location>
        <begin position="12"/>
        <end position="30"/>
    </location>
</feature>
<evidence type="ECO:0000256" key="3">
    <source>
        <dbReference type="SAM" id="Phobius"/>
    </source>
</evidence>
<dbReference type="Pfam" id="PF02630">
    <property type="entry name" value="SCO1-SenC"/>
    <property type="match status" value="1"/>
</dbReference>
<proteinExistence type="inferred from homology"/>
<keyword evidence="3" id="KW-0472">Membrane</keyword>
<dbReference type="PANTHER" id="PTHR12151">
    <property type="entry name" value="ELECTRON TRANSPORT PROTIN SCO1/SENC FAMILY MEMBER"/>
    <property type="match status" value="1"/>
</dbReference>
<dbReference type="PROSITE" id="PS51352">
    <property type="entry name" value="THIOREDOXIN_2"/>
    <property type="match status" value="1"/>
</dbReference>
<organism evidence="5">
    <name type="scientific">hydrothermal vent metagenome</name>
    <dbReference type="NCBI Taxonomy" id="652676"/>
    <lineage>
        <taxon>unclassified sequences</taxon>
        <taxon>metagenomes</taxon>
        <taxon>ecological metagenomes</taxon>
    </lineage>
</organism>
<dbReference type="PANTHER" id="PTHR12151:SF25">
    <property type="entry name" value="LINALOOL DEHYDRATASE_ISOMERASE DOMAIN-CONTAINING PROTEIN"/>
    <property type="match status" value="1"/>
</dbReference>
<dbReference type="EMBL" id="UOFR01000084">
    <property type="protein sequence ID" value="VAX01468.1"/>
    <property type="molecule type" value="Genomic_DNA"/>
</dbReference>
<dbReference type="SUPFAM" id="SSF52833">
    <property type="entry name" value="Thioredoxin-like"/>
    <property type="match status" value="1"/>
</dbReference>
<dbReference type="InterPro" id="IPR003782">
    <property type="entry name" value="SCO1/SenC"/>
</dbReference>
<dbReference type="InterPro" id="IPR013766">
    <property type="entry name" value="Thioredoxin_domain"/>
</dbReference>
<protein>
    <submittedName>
        <fullName evidence="5">Cytochrome oxidase biogenesis protein Sco1/SenC/PrrC, thiol-disulfide reductase involved in Cu(I) insertion into CoxII Cu(A) center</fullName>
    </submittedName>
</protein>
<evidence type="ECO:0000256" key="2">
    <source>
        <dbReference type="ARBA" id="ARBA00023008"/>
    </source>
</evidence>
<dbReference type="AlphaFoldDB" id="A0A3B1AQ18"/>
<sequence>MNIESKSKIPLLVFFVVVLLSIAAAVWFVVIKPNQGLPKSIEKTYIPEGRPVVGIRMVDQNNQPFSEEQFKGKWSFLFFGFVNCPDVCPTTLLVMKSVWAKLPEAAKQSPEPQLIFVSVDPDRDTPAILKDYVQYYHPDFIGITGEHKYLDILTVQVGALYGYEDGESDDNNDYSVNHSAQIILIDPQGYFRGVFSPPFKVDDMVNTFIAIRDYHPG</sequence>
<name>A0A3B1AQ18_9ZZZZ</name>
<comment type="similarity">
    <text evidence="1">Belongs to the SCO1/2 family.</text>
</comment>
<dbReference type="CDD" id="cd02968">
    <property type="entry name" value="SCO"/>
    <property type="match status" value="1"/>
</dbReference>
<reference evidence="5" key="1">
    <citation type="submission" date="2018-06" db="EMBL/GenBank/DDBJ databases">
        <authorList>
            <person name="Zhirakovskaya E."/>
        </authorList>
    </citation>
    <scope>NUCLEOTIDE SEQUENCE</scope>
</reference>
<keyword evidence="3" id="KW-0812">Transmembrane</keyword>
<evidence type="ECO:0000256" key="1">
    <source>
        <dbReference type="ARBA" id="ARBA00010996"/>
    </source>
</evidence>
<keyword evidence="3" id="KW-1133">Transmembrane helix</keyword>
<evidence type="ECO:0000313" key="5">
    <source>
        <dbReference type="EMBL" id="VAX01468.1"/>
    </source>
</evidence>
<dbReference type="Gene3D" id="3.40.30.10">
    <property type="entry name" value="Glutaredoxin"/>
    <property type="match status" value="1"/>
</dbReference>
<keyword evidence="2" id="KW-0186">Copper</keyword>
<evidence type="ECO:0000259" key="4">
    <source>
        <dbReference type="PROSITE" id="PS51352"/>
    </source>
</evidence>
<dbReference type="InterPro" id="IPR036249">
    <property type="entry name" value="Thioredoxin-like_sf"/>
</dbReference>